<name>A0AAE3ZWS4_9ACTN</name>
<organism evidence="1 2">
    <name type="scientific">Catenuloplanes niger</name>
    <dbReference type="NCBI Taxonomy" id="587534"/>
    <lineage>
        <taxon>Bacteria</taxon>
        <taxon>Bacillati</taxon>
        <taxon>Actinomycetota</taxon>
        <taxon>Actinomycetes</taxon>
        <taxon>Micromonosporales</taxon>
        <taxon>Micromonosporaceae</taxon>
        <taxon>Catenuloplanes</taxon>
    </lineage>
</organism>
<reference evidence="1 2" key="1">
    <citation type="submission" date="2023-07" db="EMBL/GenBank/DDBJ databases">
        <title>Sequencing the genomes of 1000 actinobacteria strains.</title>
        <authorList>
            <person name="Klenk H.-P."/>
        </authorList>
    </citation>
    <scope>NUCLEOTIDE SEQUENCE [LARGE SCALE GENOMIC DNA]</scope>
    <source>
        <strain evidence="1 2">DSM 44711</strain>
    </source>
</reference>
<proteinExistence type="predicted"/>
<dbReference type="RefSeq" id="WP_310424864.1">
    <property type="nucleotide sequence ID" value="NZ_JAVDYC010000001.1"/>
</dbReference>
<gene>
    <name evidence="1" type="ORF">J2S44_007749</name>
</gene>
<keyword evidence="2" id="KW-1185">Reference proteome</keyword>
<sequence length="46" mass="5351">MLIHREESGKTVVFFVTALEPATIDTGLRYVWGDARLRPMLIFLMR</sequence>
<protein>
    <submittedName>
        <fullName evidence="1">Uncharacterized protein</fullName>
    </submittedName>
</protein>
<dbReference type="EMBL" id="JAVDYC010000001">
    <property type="protein sequence ID" value="MDR7327499.1"/>
    <property type="molecule type" value="Genomic_DNA"/>
</dbReference>
<evidence type="ECO:0000313" key="2">
    <source>
        <dbReference type="Proteomes" id="UP001183629"/>
    </source>
</evidence>
<evidence type="ECO:0000313" key="1">
    <source>
        <dbReference type="EMBL" id="MDR7327499.1"/>
    </source>
</evidence>
<dbReference type="AlphaFoldDB" id="A0AAE3ZWS4"/>
<dbReference type="Proteomes" id="UP001183629">
    <property type="component" value="Unassembled WGS sequence"/>
</dbReference>
<comment type="caution">
    <text evidence="1">The sequence shown here is derived from an EMBL/GenBank/DDBJ whole genome shotgun (WGS) entry which is preliminary data.</text>
</comment>
<accession>A0AAE3ZWS4</accession>